<name>A0AAD6APL4_9TELE</name>
<feature type="non-terminal residue" evidence="2">
    <location>
        <position position="1"/>
    </location>
</feature>
<feature type="compositionally biased region" description="Basic and acidic residues" evidence="1">
    <location>
        <begin position="30"/>
        <end position="51"/>
    </location>
</feature>
<comment type="caution">
    <text evidence="2">The sequence shown here is derived from an EMBL/GenBank/DDBJ whole genome shotgun (WGS) entry which is preliminary data.</text>
</comment>
<keyword evidence="3" id="KW-1185">Reference proteome</keyword>
<gene>
    <name evidence="2" type="ORF">JOQ06_015815</name>
</gene>
<sequence length="51" mass="5670">QLFNMEIDLNRSRDIRSGTGGQVPPVSRGEANERPRPLTPVTKDHLTSVIN</sequence>
<proteinExistence type="predicted"/>
<dbReference type="AlphaFoldDB" id="A0AAD6APL4"/>
<reference evidence="2" key="1">
    <citation type="submission" date="2022-11" db="EMBL/GenBank/DDBJ databases">
        <title>Chromosome-level genome of Pogonophryne albipinna.</title>
        <authorList>
            <person name="Jo E."/>
        </authorList>
    </citation>
    <scope>NUCLEOTIDE SEQUENCE</scope>
    <source>
        <strain evidence="2">SGF0006</strain>
        <tissue evidence="2">Muscle</tissue>
    </source>
</reference>
<protein>
    <submittedName>
        <fullName evidence="2">Uncharacterized protein</fullName>
    </submittedName>
</protein>
<evidence type="ECO:0000313" key="3">
    <source>
        <dbReference type="Proteomes" id="UP001219934"/>
    </source>
</evidence>
<feature type="region of interest" description="Disordered" evidence="1">
    <location>
        <begin position="1"/>
        <end position="51"/>
    </location>
</feature>
<dbReference type="Proteomes" id="UP001219934">
    <property type="component" value="Unassembled WGS sequence"/>
</dbReference>
<dbReference type="EMBL" id="JAPTMU010000018">
    <property type="protein sequence ID" value="KAJ4928015.1"/>
    <property type="molecule type" value="Genomic_DNA"/>
</dbReference>
<evidence type="ECO:0000256" key="1">
    <source>
        <dbReference type="SAM" id="MobiDB-lite"/>
    </source>
</evidence>
<accession>A0AAD6APL4</accession>
<organism evidence="2 3">
    <name type="scientific">Pogonophryne albipinna</name>
    <dbReference type="NCBI Taxonomy" id="1090488"/>
    <lineage>
        <taxon>Eukaryota</taxon>
        <taxon>Metazoa</taxon>
        <taxon>Chordata</taxon>
        <taxon>Craniata</taxon>
        <taxon>Vertebrata</taxon>
        <taxon>Euteleostomi</taxon>
        <taxon>Actinopterygii</taxon>
        <taxon>Neopterygii</taxon>
        <taxon>Teleostei</taxon>
        <taxon>Neoteleostei</taxon>
        <taxon>Acanthomorphata</taxon>
        <taxon>Eupercaria</taxon>
        <taxon>Perciformes</taxon>
        <taxon>Notothenioidei</taxon>
        <taxon>Pogonophryne</taxon>
    </lineage>
</organism>
<evidence type="ECO:0000313" key="2">
    <source>
        <dbReference type="EMBL" id="KAJ4928015.1"/>
    </source>
</evidence>
<feature type="non-terminal residue" evidence="2">
    <location>
        <position position="51"/>
    </location>
</feature>